<evidence type="ECO:0000313" key="2">
    <source>
        <dbReference type="EMBL" id="OOV06033.1"/>
    </source>
</evidence>
<organism evidence="2 3">
    <name type="scientific">Rhodoferax fermentans</name>
    <dbReference type="NCBI Taxonomy" id="28066"/>
    <lineage>
        <taxon>Bacteria</taxon>
        <taxon>Pseudomonadati</taxon>
        <taxon>Pseudomonadota</taxon>
        <taxon>Betaproteobacteria</taxon>
        <taxon>Burkholderiales</taxon>
        <taxon>Comamonadaceae</taxon>
        <taxon>Rhodoferax</taxon>
    </lineage>
</organism>
<evidence type="ECO:0008006" key="4">
    <source>
        <dbReference type="Google" id="ProtNLM"/>
    </source>
</evidence>
<sequence>MGKHFLGVLALTLLPVLTQAQSLITVPRYDDADEYLPEAEKKNVDGVRLFLKQQPGEETWTAISERRVSVKVIAHIPEAAKAGVIVFPGGSGQLSMTADDRLDRSFNFSGRSRSYYWPLGLATFLVDAPSDHLDKTGMTAKFRASPEFTTDMRAVISMIRQKFDKPLHAVGHSNGAIAVATVAAMQDLPISSYTLMGPNYGSTDTVANTSYTKPVFIVENTEDTCKLSSASGIDALSKSINAPSMKVSWINGGKNILGGPCGPFSRHSFIGVEDLAIQAVAASLP</sequence>
<accession>A0A1T1APX4</accession>
<keyword evidence="3" id="KW-1185">Reference proteome</keyword>
<protein>
    <recommendedName>
        <fullName evidence="4">Alpha/beta hydrolase</fullName>
    </recommendedName>
</protein>
<dbReference type="Gene3D" id="3.40.50.1820">
    <property type="entry name" value="alpha/beta hydrolase"/>
    <property type="match status" value="1"/>
</dbReference>
<dbReference type="EMBL" id="MTJN01000002">
    <property type="protein sequence ID" value="OOV06033.1"/>
    <property type="molecule type" value="Genomic_DNA"/>
</dbReference>
<keyword evidence="1" id="KW-0732">Signal</keyword>
<evidence type="ECO:0000313" key="3">
    <source>
        <dbReference type="Proteomes" id="UP000190750"/>
    </source>
</evidence>
<reference evidence="2 3" key="1">
    <citation type="submission" date="2017-01" db="EMBL/GenBank/DDBJ databases">
        <title>Genome sequencing of Rhodoferax fermentans JCM 7819.</title>
        <authorList>
            <person name="Kim Y.J."/>
            <person name="Farh M.E.-A."/>
            <person name="Yang D.-C."/>
        </authorList>
    </citation>
    <scope>NUCLEOTIDE SEQUENCE [LARGE SCALE GENOMIC DNA]</scope>
    <source>
        <strain evidence="2 3">JCM 7819</strain>
    </source>
</reference>
<dbReference type="SUPFAM" id="SSF53474">
    <property type="entry name" value="alpha/beta-Hydrolases"/>
    <property type="match status" value="1"/>
</dbReference>
<dbReference type="AlphaFoldDB" id="A0A1T1APX4"/>
<feature type="chain" id="PRO_5013250251" description="Alpha/beta hydrolase" evidence="1">
    <location>
        <begin position="21"/>
        <end position="285"/>
    </location>
</feature>
<dbReference type="Proteomes" id="UP000190750">
    <property type="component" value="Unassembled WGS sequence"/>
</dbReference>
<dbReference type="STRING" id="28066.RF819_04235"/>
<feature type="signal peptide" evidence="1">
    <location>
        <begin position="1"/>
        <end position="20"/>
    </location>
</feature>
<evidence type="ECO:0000256" key="1">
    <source>
        <dbReference type="SAM" id="SignalP"/>
    </source>
</evidence>
<dbReference type="InterPro" id="IPR029058">
    <property type="entry name" value="AB_hydrolase_fold"/>
</dbReference>
<proteinExistence type="predicted"/>
<comment type="caution">
    <text evidence="2">The sequence shown here is derived from an EMBL/GenBank/DDBJ whole genome shotgun (WGS) entry which is preliminary data.</text>
</comment>
<gene>
    <name evidence="2" type="ORF">RF819_04235</name>
</gene>
<name>A0A1T1APX4_RHOFE</name>